<comment type="similarity">
    <text evidence="2">Belongs to the G protein gamma family.</text>
</comment>
<evidence type="ECO:0000256" key="3">
    <source>
        <dbReference type="ARBA" id="ARBA00022475"/>
    </source>
</evidence>
<dbReference type="GO" id="GO:0007186">
    <property type="term" value="P:G protein-coupled receptor signaling pathway"/>
    <property type="evidence" value="ECO:0007669"/>
    <property type="project" value="InterPro"/>
</dbReference>
<dbReference type="Gene3D" id="4.10.260.10">
    <property type="entry name" value="Transducin (heterotrimeric G protein), gamma chain"/>
    <property type="match status" value="1"/>
</dbReference>
<comment type="subcellular location">
    <subcellularLocation>
        <location evidence="1">Cell membrane</location>
        <topology evidence="1">Lipid-anchor</topology>
        <orientation evidence="1">Cytoplasmic side</orientation>
    </subcellularLocation>
</comment>
<feature type="non-terminal residue" evidence="10">
    <location>
        <position position="42"/>
    </location>
</feature>
<dbReference type="EMBL" id="JH330784">
    <property type="protein sequence ID" value="EHH62147.1"/>
    <property type="molecule type" value="Genomic_DNA"/>
</dbReference>
<evidence type="ECO:0000256" key="6">
    <source>
        <dbReference type="ARBA" id="ARBA00023224"/>
    </source>
</evidence>
<dbReference type="Proteomes" id="UP000009130">
    <property type="component" value="Unassembled WGS sequence"/>
</dbReference>
<keyword evidence="8" id="KW-0636">Prenylation</keyword>
<evidence type="ECO:0000259" key="9">
    <source>
        <dbReference type="PROSITE" id="PS50058"/>
    </source>
</evidence>
<dbReference type="InterPro" id="IPR015898">
    <property type="entry name" value="G-protein_gamma-like_dom"/>
</dbReference>
<dbReference type="InterPro" id="IPR001770">
    <property type="entry name" value="G-protein_gamma"/>
</dbReference>
<accession>G8F4D3</accession>
<feature type="non-terminal residue" evidence="10">
    <location>
        <position position="1"/>
    </location>
</feature>
<dbReference type="Pfam" id="PF00631">
    <property type="entry name" value="G-gamma"/>
    <property type="match status" value="1"/>
</dbReference>
<gene>
    <name evidence="10" type="ORF">EGM_20382</name>
</gene>
<proteinExistence type="inferred from homology"/>
<dbReference type="SUPFAM" id="SSF48670">
    <property type="entry name" value="Transducin (heterotrimeric G protein), gamma chain"/>
    <property type="match status" value="1"/>
</dbReference>
<dbReference type="FunFam" id="4.10.260.10:FF:000001">
    <property type="entry name" value="Guanine nucleotide-binding protein subunit gamma"/>
    <property type="match status" value="1"/>
</dbReference>
<evidence type="ECO:0000256" key="8">
    <source>
        <dbReference type="ARBA" id="ARBA00023289"/>
    </source>
</evidence>
<dbReference type="CDD" id="cd00068">
    <property type="entry name" value="GGL"/>
    <property type="match status" value="1"/>
</dbReference>
<evidence type="ECO:0000256" key="1">
    <source>
        <dbReference type="ARBA" id="ARBA00004342"/>
    </source>
</evidence>
<protein>
    <recommendedName>
        <fullName evidence="9">G protein gamma domain-containing protein</fullName>
    </recommendedName>
</protein>
<dbReference type="SMART" id="SM00224">
    <property type="entry name" value="GGL"/>
    <property type="match status" value="1"/>
</dbReference>
<organism evidence="11">
    <name type="scientific">Macaca fascicularis</name>
    <name type="common">Crab-eating macaque</name>
    <name type="synonym">Cynomolgus monkey</name>
    <dbReference type="NCBI Taxonomy" id="9541"/>
    <lineage>
        <taxon>Eukaryota</taxon>
        <taxon>Metazoa</taxon>
        <taxon>Chordata</taxon>
        <taxon>Craniata</taxon>
        <taxon>Vertebrata</taxon>
        <taxon>Euteleostomi</taxon>
        <taxon>Mammalia</taxon>
        <taxon>Eutheria</taxon>
        <taxon>Euarchontoglires</taxon>
        <taxon>Primates</taxon>
        <taxon>Haplorrhini</taxon>
        <taxon>Catarrhini</taxon>
        <taxon>Cercopithecidae</taxon>
        <taxon>Cercopithecinae</taxon>
        <taxon>Macaca</taxon>
    </lineage>
</organism>
<dbReference type="AlphaFoldDB" id="G8F4D3"/>
<keyword evidence="5" id="KW-0472">Membrane</keyword>
<reference evidence="10 11" key="1">
    <citation type="journal article" date="2011" name="Nat. Biotechnol.">
        <title>Genome sequencing and comparison of two nonhuman primate animal models, the cynomolgus and Chinese rhesus macaques.</title>
        <authorList>
            <person name="Yan G."/>
            <person name="Zhang G."/>
            <person name="Fang X."/>
            <person name="Zhang Y."/>
            <person name="Li C."/>
            <person name="Ling F."/>
            <person name="Cooper D.N."/>
            <person name="Li Q."/>
            <person name="Li Y."/>
            <person name="van Gool A.J."/>
            <person name="Du H."/>
            <person name="Chen J."/>
            <person name="Chen R."/>
            <person name="Zhang P."/>
            <person name="Huang Z."/>
            <person name="Thompson J.R."/>
            <person name="Meng Y."/>
            <person name="Bai Y."/>
            <person name="Wang J."/>
            <person name="Zhuo M."/>
            <person name="Wang T."/>
            <person name="Huang Y."/>
            <person name="Wei L."/>
            <person name="Li J."/>
            <person name="Wang Z."/>
            <person name="Hu H."/>
            <person name="Yang P."/>
            <person name="Le L."/>
            <person name="Stenson P.D."/>
            <person name="Li B."/>
            <person name="Liu X."/>
            <person name="Ball E.V."/>
            <person name="An N."/>
            <person name="Huang Q."/>
            <person name="Zhang Y."/>
            <person name="Fan W."/>
            <person name="Zhang X."/>
            <person name="Li Y."/>
            <person name="Wang W."/>
            <person name="Katze M.G."/>
            <person name="Su B."/>
            <person name="Nielsen R."/>
            <person name="Yang H."/>
            <person name="Wang J."/>
            <person name="Wang X."/>
            <person name="Wang J."/>
        </authorList>
    </citation>
    <scope>NUCLEOTIDE SEQUENCE [LARGE SCALE GENOMIC DNA]</scope>
    <source>
        <strain evidence="10 11">CE-4</strain>
    </source>
</reference>
<keyword evidence="3" id="KW-1003">Cell membrane</keyword>
<evidence type="ECO:0000256" key="4">
    <source>
        <dbReference type="ARBA" id="ARBA00022481"/>
    </source>
</evidence>
<feature type="domain" description="G protein gamma" evidence="9">
    <location>
        <begin position="1"/>
        <end position="42"/>
    </location>
</feature>
<evidence type="ECO:0000256" key="7">
    <source>
        <dbReference type="ARBA" id="ARBA00023288"/>
    </source>
</evidence>
<evidence type="ECO:0000313" key="11">
    <source>
        <dbReference type="Proteomes" id="UP000009130"/>
    </source>
</evidence>
<keyword evidence="4" id="KW-0488">Methylation</keyword>
<dbReference type="GO" id="GO:0005834">
    <property type="term" value="C:heterotrimeric G-protein complex"/>
    <property type="evidence" value="ECO:0007669"/>
    <property type="project" value="InterPro"/>
</dbReference>
<dbReference type="PANTHER" id="PTHR13809">
    <property type="entry name" value="GUANINE NUCLEOTIDE-BINDING PROTEIN GAMMA SUBUNIT"/>
    <property type="match status" value="1"/>
</dbReference>
<evidence type="ECO:0000256" key="2">
    <source>
        <dbReference type="ARBA" id="ARBA00007431"/>
    </source>
</evidence>
<evidence type="ECO:0000313" key="10">
    <source>
        <dbReference type="EMBL" id="EHH62147.1"/>
    </source>
</evidence>
<keyword evidence="6" id="KW-0807">Transducer</keyword>
<dbReference type="GO" id="GO:0031681">
    <property type="term" value="F:G-protein beta-subunit binding"/>
    <property type="evidence" value="ECO:0007669"/>
    <property type="project" value="InterPro"/>
</dbReference>
<evidence type="ECO:0000256" key="5">
    <source>
        <dbReference type="ARBA" id="ARBA00023136"/>
    </source>
</evidence>
<dbReference type="InterPro" id="IPR036284">
    <property type="entry name" value="GGL_sf"/>
</dbReference>
<sequence length="42" mass="4703">VSQAAADLLAYCEAHVREDPLIIPVPASENPFREKKFFCTIL</sequence>
<name>G8F4D3_MACFA</name>
<dbReference type="PROSITE" id="PS50058">
    <property type="entry name" value="G_PROTEIN_GAMMA"/>
    <property type="match status" value="1"/>
</dbReference>
<keyword evidence="7" id="KW-0449">Lipoprotein</keyword>